<gene>
    <name evidence="2" type="ORF">IAC61_03485</name>
</gene>
<comment type="caution">
    <text evidence="2">The sequence shown here is derived from an EMBL/GenBank/DDBJ whole genome shotgun (WGS) entry which is preliminary data.</text>
</comment>
<dbReference type="EMBL" id="JADINA010000022">
    <property type="protein sequence ID" value="MBO8426365.1"/>
    <property type="molecule type" value="Genomic_DNA"/>
</dbReference>
<evidence type="ECO:0000256" key="1">
    <source>
        <dbReference type="SAM" id="SignalP"/>
    </source>
</evidence>
<feature type="signal peptide" evidence="1">
    <location>
        <begin position="1"/>
        <end position="24"/>
    </location>
</feature>
<name>A0A9D9GTA0_9FIRM</name>
<reference evidence="2" key="2">
    <citation type="journal article" date="2021" name="PeerJ">
        <title>Extensive microbial diversity within the chicken gut microbiome revealed by metagenomics and culture.</title>
        <authorList>
            <person name="Gilroy R."/>
            <person name="Ravi A."/>
            <person name="Getino M."/>
            <person name="Pursley I."/>
            <person name="Horton D.L."/>
            <person name="Alikhan N.F."/>
            <person name="Baker D."/>
            <person name="Gharbi K."/>
            <person name="Hall N."/>
            <person name="Watson M."/>
            <person name="Adriaenssens E.M."/>
            <person name="Foster-Nyarko E."/>
            <person name="Jarju S."/>
            <person name="Secka A."/>
            <person name="Antonio M."/>
            <person name="Oren A."/>
            <person name="Chaudhuri R.R."/>
            <person name="La Ragione R."/>
            <person name="Hildebrand F."/>
            <person name="Pallen M.J."/>
        </authorList>
    </citation>
    <scope>NUCLEOTIDE SEQUENCE</scope>
    <source>
        <strain evidence="2">17113</strain>
    </source>
</reference>
<reference evidence="2" key="1">
    <citation type="submission" date="2020-10" db="EMBL/GenBank/DDBJ databases">
        <authorList>
            <person name="Gilroy R."/>
        </authorList>
    </citation>
    <scope>NUCLEOTIDE SEQUENCE</scope>
    <source>
        <strain evidence="2">17113</strain>
    </source>
</reference>
<evidence type="ECO:0000313" key="3">
    <source>
        <dbReference type="Proteomes" id="UP000823634"/>
    </source>
</evidence>
<evidence type="ECO:0008006" key="4">
    <source>
        <dbReference type="Google" id="ProtNLM"/>
    </source>
</evidence>
<dbReference type="PROSITE" id="PS51257">
    <property type="entry name" value="PROKAR_LIPOPROTEIN"/>
    <property type="match status" value="1"/>
</dbReference>
<feature type="chain" id="PRO_5039602073" description="Lipoprotein" evidence="1">
    <location>
        <begin position="25"/>
        <end position="178"/>
    </location>
</feature>
<proteinExistence type="predicted"/>
<dbReference type="Proteomes" id="UP000823634">
    <property type="component" value="Unassembled WGS sequence"/>
</dbReference>
<organism evidence="2 3">
    <name type="scientific">Candidatus Alloenteromonas pullistercoris</name>
    <dbReference type="NCBI Taxonomy" id="2840785"/>
    <lineage>
        <taxon>Bacteria</taxon>
        <taxon>Bacillati</taxon>
        <taxon>Bacillota</taxon>
        <taxon>Bacillota incertae sedis</taxon>
        <taxon>Candidatus Alloenteromonas</taxon>
    </lineage>
</organism>
<dbReference type="AlphaFoldDB" id="A0A9D9GTA0"/>
<protein>
    <recommendedName>
        <fullName evidence="4">Lipoprotein</fullName>
    </recommendedName>
</protein>
<evidence type="ECO:0000313" key="2">
    <source>
        <dbReference type="EMBL" id="MBO8426365.1"/>
    </source>
</evidence>
<accession>A0A9D9GTA0</accession>
<keyword evidence="1" id="KW-0732">Signal</keyword>
<sequence>MKKALCMAAFAAFSLAGCSSGSQAEAKGVVIDDQALFIGIEKERDGMEVRLELSVLSPFSDAFDYDALYGGHCEIREEIGSSDEAFQAMDGQSSELVFLDVASFLSGRTEYEPWAYWSAPGIDAGMGIAVRTAIGEGDQEIVSDYCMIDQGGIYSVGLAEVDGAPCQVDRENVWRYVE</sequence>